<dbReference type="SUPFAM" id="SSF103473">
    <property type="entry name" value="MFS general substrate transporter"/>
    <property type="match status" value="1"/>
</dbReference>
<dbReference type="Gene3D" id="1.20.1250.20">
    <property type="entry name" value="MFS general substrate transporter like domains"/>
    <property type="match status" value="1"/>
</dbReference>
<evidence type="ECO:0000256" key="6">
    <source>
        <dbReference type="ARBA" id="ARBA00023136"/>
    </source>
</evidence>
<dbReference type="OrthoDB" id="2276409at2"/>
<dbReference type="Pfam" id="PF07690">
    <property type="entry name" value="MFS_1"/>
    <property type="match status" value="1"/>
</dbReference>
<keyword evidence="3" id="KW-1003">Cell membrane</keyword>
<name>A0A2S7N0Z3_9BACI</name>
<dbReference type="PANTHER" id="PTHR43266">
    <property type="entry name" value="MACROLIDE-EFFLUX PROTEIN"/>
    <property type="match status" value="1"/>
</dbReference>
<evidence type="ECO:0000256" key="7">
    <source>
        <dbReference type="SAM" id="Phobius"/>
    </source>
</evidence>
<evidence type="ECO:0000313" key="8">
    <source>
        <dbReference type="EMBL" id="PQD95704.1"/>
    </source>
</evidence>
<keyword evidence="5 7" id="KW-1133">Transmembrane helix</keyword>
<keyword evidence="9" id="KW-1185">Reference proteome</keyword>
<sequence length="442" mass="48476">MMKETAIRRNGNFIKFISANALANLGNWFDYVGVLILFRYSWNADPILIALIPIMYAIPSIVLGQFAGVFADQRNKRKILIYSDWARALLTLFLAFSPSLFIALPILLLRSTVGVISLPAQQGLISKIVEDKDIMKAVTINGSISQLAKVIGPLIGGSFVSIFSPEFSIILNTISFVISGLILSRLQIKDQAKKGNSGVKEQYVFLSLWKEGWSIVFNSKILLASIIFGIFSTLTIQMIDVQMVTLFSVVFPNVPEVTGWAISAIGIGSLLIVLLLNHLEKIQKYGWFFGTGGLLIGIMTGGFGYLQEYNIILLAIILAFIGGIGNGITLTTINYLVQTEPPKEAIGRISSIIDSILSILFIAGPLLGGLMIKQLGVLKAFQTIGLGLTIIGLTGILLQKLIWNRNQPATKDIIQYEQDKDVETLKEYVKDKQKKSKSATPS</sequence>
<feature type="transmembrane region" description="Helical" evidence="7">
    <location>
        <begin position="311"/>
        <end position="337"/>
    </location>
</feature>
<proteinExistence type="predicted"/>
<feature type="transmembrane region" description="Helical" evidence="7">
    <location>
        <begin position="221"/>
        <end position="239"/>
    </location>
</feature>
<feature type="transmembrane region" description="Helical" evidence="7">
    <location>
        <begin position="21"/>
        <end position="41"/>
    </location>
</feature>
<evidence type="ECO:0000256" key="2">
    <source>
        <dbReference type="ARBA" id="ARBA00022448"/>
    </source>
</evidence>
<evidence type="ECO:0000256" key="3">
    <source>
        <dbReference type="ARBA" id="ARBA00022475"/>
    </source>
</evidence>
<feature type="transmembrane region" description="Helical" evidence="7">
    <location>
        <begin position="167"/>
        <end position="186"/>
    </location>
</feature>
<organism evidence="8 9">
    <name type="scientific">Pradoshia eiseniae</name>
    <dbReference type="NCBI Taxonomy" id="2064768"/>
    <lineage>
        <taxon>Bacteria</taxon>
        <taxon>Bacillati</taxon>
        <taxon>Bacillota</taxon>
        <taxon>Bacilli</taxon>
        <taxon>Bacillales</taxon>
        <taxon>Bacillaceae</taxon>
        <taxon>Pradoshia</taxon>
    </lineage>
</organism>
<dbReference type="InterPro" id="IPR011701">
    <property type="entry name" value="MFS"/>
</dbReference>
<evidence type="ECO:0000256" key="4">
    <source>
        <dbReference type="ARBA" id="ARBA00022692"/>
    </source>
</evidence>
<dbReference type="InterPro" id="IPR036259">
    <property type="entry name" value="MFS_trans_sf"/>
</dbReference>
<dbReference type="GO" id="GO:0005886">
    <property type="term" value="C:plasma membrane"/>
    <property type="evidence" value="ECO:0007669"/>
    <property type="project" value="UniProtKB-SubCell"/>
</dbReference>
<keyword evidence="6 7" id="KW-0472">Membrane</keyword>
<dbReference type="Proteomes" id="UP000239663">
    <property type="component" value="Unassembled WGS sequence"/>
</dbReference>
<keyword evidence="2" id="KW-0813">Transport</keyword>
<evidence type="ECO:0000256" key="5">
    <source>
        <dbReference type="ARBA" id="ARBA00022989"/>
    </source>
</evidence>
<dbReference type="GO" id="GO:0022857">
    <property type="term" value="F:transmembrane transporter activity"/>
    <property type="evidence" value="ECO:0007669"/>
    <property type="project" value="InterPro"/>
</dbReference>
<feature type="transmembrane region" description="Helical" evidence="7">
    <location>
        <begin position="88"/>
        <end position="109"/>
    </location>
</feature>
<dbReference type="PRINTS" id="PR01988">
    <property type="entry name" value="EXPORTERBACE"/>
</dbReference>
<dbReference type="InterPro" id="IPR022324">
    <property type="entry name" value="Bacilysin_exporter_BacE_put"/>
</dbReference>
<reference evidence="8 9" key="1">
    <citation type="submission" date="2017-12" db="EMBL/GenBank/DDBJ databases">
        <title>Taxonomic description and draft genome of Pradoshia cofamensis Gen. nov., sp. nov., a thermotolerant bacillale isolated from anterior gut of earthworm Eisenia fetida.</title>
        <authorList>
            <person name="Saha T."/>
            <person name="Chakraborty R."/>
        </authorList>
    </citation>
    <scope>NUCLEOTIDE SEQUENCE [LARGE SCALE GENOMIC DNA]</scope>
    <source>
        <strain evidence="8 9">EAG3</strain>
    </source>
</reference>
<feature type="transmembrane region" description="Helical" evidence="7">
    <location>
        <begin position="384"/>
        <end position="403"/>
    </location>
</feature>
<gene>
    <name evidence="8" type="ORF">CYL18_07370</name>
</gene>
<dbReference type="RefSeq" id="WP_104848851.1">
    <property type="nucleotide sequence ID" value="NZ_PKOZ01000003.1"/>
</dbReference>
<comment type="subcellular location">
    <subcellularLocation>
        <location evidence="1">Cell membrane</location>
        <topology evidence="1">Multi-pass membrane protein</topology>
    </subcellularLocation>
</comment>
<keyword evidence="4 7" id="KW-0812">Transmembrane</keyword>
<dbReference type="AlphaFoldDB" id="A0A2S7N0Z3"/>
<evidence type="ECO:0000313" key="9">
    <source>
        <dbReference type="Proteomes" id="UP000239663"/>
    </source>
</evidence>
<dbReference type="CDD" id="cd06173">
    <property type="entry name" value="MFS_MefA_like"/>
    <property type="match status" value="1"/>
</dbReference>
<accession>A0A2S7N0Z3</accession>
<comment type="caution">
    <text evidence="8">The sequence shown here is derived from an EMBL/GenBank/DDBJ whole genome shotgun (WGS) entry which is preliminary data.</text>
</comment>
<feature type="transmembrane region" description="Helical" evidence="7">
    <location>
        <begin position="47"/>
        <end position="67"/>
    </location>
</feature>
<feature type="transmembrane region" description="Helical" evidence="7">
    <location>
        <begin position="259"/>
        <end position="279"/>
    </location>
</feature>
<dbReference type="EMBL" id="PKOZ01000003">
    <property type="protein sequence ID" value="PQD95704.1"/>
    <property type="molecule type" value="Genomic_DNA"/>
</dbReference>
<protein>
    <submittedName>
        <fullName evidence="8">Arabinose ABC transporter permease</fullName>
    </submittedName>
</protein>
<feature type="transmembrane region" description="Helical" evidence="7">
    <location>
        <begin position="286"/>
        <end position="305"/>
    </location>
</feature>
<feature type="transmembrane region" description="Helical" evidence="7">
    <location>
        <begin position="349"/>
        <end position="372"/>
    </location>
</feature>
<dbReference type="PANTHER" id="PTHR43266:SF2">
    <property type="entry name" value="MAJOR FACILITATOR SUPERFAMILY (MFS) PROFILE DOMAIN-CONTAINING PROTEIN"/>
    <property type="match status" value="1"/>
</dbReference>
<evidence type="ECO:0000256" key="1">
    <source>
        <dbReference type="ARBA" id="ARBA00004651"/>
    </source>
</evidence>